<feature type="binding site" evidence="7">
    <location>
        <position position="97"/>
    </location>
    <ligand>
        <name>Ni(2+)</name>
        <dbReference type="ChEBI" id="CHEBI:49786"/>
    </ligand>
</feature>
<dbReference type="InterPro" id="IPR050192">
    <property type="entry name" value="CopG/NikR_regulator"/>
</dbReference>
<dbReference type="AlphaFoldDB" id="A0A1F7F2J0"/>
<dbReference type="NCBIfam" id="NF003381">
    <property type="entry name" value="PRK04460.1"/>
    <property type="match status" value="1"/>
</dbReference>
<evidence type="ECO:0000256" key="2">
    <source>
        <dbReference type="ARBA" id="ARBA00022596"/>
    </source>
</evidence>
<protein>
    <recommendedName>
        <fullName evidence="7">Putative nickel-responsive regulator</fullName>
    </recommendedName>
</protein>
<dbReference type="InterPro" id="IPR027271">
    <property type="entry name" value="Acetolactate_synth/TF_NikR_C"/>
</dbReference>
<evidence type="ECO:0000313" key="11">
    <source>
        <dbReference type="Proteomes" id="UP000179243"/>
    </source>
</evidence>
<dbReference type="GO" id="GO:0010045">
    <property type="term" value="P:response to nickel cation"/>
    <property type="evidence" value="ECO:0007669"/>
    <property type="project" value="InterPro"/>
</dbReference>
<feature type="domain" description="Transcription factor NikR nickel binding C-terminal" evidence="9">
    <location>
        <begin position="55"/>
        <end position="130"/>
    </location>
</feature>
<feature type="domain" description="Ribbon-helix-helix protein CopG" evidence="8">
    <location>
        <begin position="6"/>
        <end position="46"/>
    </location>
</feature>
<dbReference type="NCBIfam" id="NF002815">
    <property type="entry name" value="PRK02967.1"/>
    <property type="match status" value="1"/>
</dbReference>
<feature type="binding site" evidence="7">
    <location>
        <position position="91"/>
    </location>
    <ligand>
        <name>Ni(2+)</name>
        <dbReference type="ChEBI" id="CHEBI:49786"/>
    </ligand>
</feature>
<evidence type="ECO:0000256" key="1">
    <source>
        <dbReference type="ARBA" id="ARBA00008478"/>
    </source>
</evidence>
<evidence type="ECO:0000259" key="8">
    <source>
        <dbReference type="Pfam" id="PF01402"/>
    </source>
</evidence>
<name>A0A1F7F2J0_UNCRA</name>
<dbReference type="HAMAP" id="MF_00476">
    <property type="entry name" value="NikR"/>
    <property type="match status" value="1"/>
</dbReference>
<comment type="function">
    <text evidence="7">Transcriptional regulator.</text>
</comment>
<dbReference type="GO" id="GO:0003700">
    <property type="term" value="F:DNA-binding transcription factor activity"/>
    <property type="evidence" value="ECO:0007669"/>
    <property type="project" value="UniProtKB-UniRule"/>
</dbReference>
<proteinExistence type="inferred from homology"/>
<evidence type="ECO:0000256" key="7">
    <source>
        <dbReference type="HAMAP-Rule" id="MF_00476"/>
    </source>
</evidence>
<dbReference type="PANTHER" id="PTHR34719">
    <property type="entry name" value="NICKEL-RESPONSIVE REGULATOR"/>
    <property type="match status" value="1"/>
</dbReference>
<gene>
    <name evidence="10" type="ORF">A2519_08015</name>
</gene>
<dbReference type="GO" id="GO:0016151">
    <property type="term" value="F:nickel cation binding"/>
    <property type="evidence" value="ECO:0007669"/>
    <property type="project" value="UniProtKB-UniRule"/>
</dbReference>
<dbReference type="SUPFAM" id="SSF47598">
    <property type="entry name" value="Ribbon-helix-helix"/>
    <property type="match status" value="1"/>
</dbReference>
<evidence type="ECO:0000256" key="5">
    <source>
        <dbReference type="ARBA" id="ARBA00023125"/>
    </source>
</evidence>
<comment type="cofactor">
    <cofactor evidence="7">
        <name>Ni(2+)</name>
        <dbReference type="ChEBI" id="CHEBI:49786"/>
    </cofactor>
    <text evidence="7">Binds 1 nickel ion per subunit.</text>
</comment>
<dbReference type="NCBIfam" id="NF002169">
    <property type="entry name" value="PRK01002.1"/>
    <property type="match status" value="1"/>
</dbReference>
<keyword evidence="3 7" id="KW-0479">Metal-binding</keyword>
<dbReference type="GO" id="GO:0003677">
    <property type="term" value="F:DNA binding"/>
    <property type="evidence" value="ECO:0007669"/>
    <property type="project" value="UniProtKB-KW"/>
</dbReference>
<feature type="binding site" evidence="7">
    <location>
        <position position="78"/>
    </location>
    <ligand>
        <name>Ni(2+)</name>
        <dbReference type="ChEBI" id="CHEBI:49786"/>
    </ligand>
</feature>
<feature type="binding site" evidence="7">
    <location>
        <position position="89"/>
    </location>
    <ligand>
        <name>Ni(2+)</name>
        <dbReference type="ChEBI" id="CHEBI:49786"/>
    </ligand>
</feature>
<dbReference type="InterPro" id="IPR014864">
    <property type="entry name" value="TF_NikR_Ni-bd_C"/>
</dbReference>
<accession>A0A1F7F2J0</accession>
<dbReference type="InterPro" id="IPR010985">
    <property type="entry name" value="Ribbon_hlx_hlx"/>
</dbReference>
<dbReference type="Gene3D" id="1.10.1220.10">
    <property type="entry name" value="Met repressor-like"/>
    <property type="match status" value="1"/>
</dbReference>
<comment type="caution">
    <text evidence="10">The sequence shown here is derived from an EMBL/GenBank/DDBJ whole genome shotgun (WGS) entry which is preliminary data.</text>
</comment>
<dbReference type="Pfam" id="PF08753">
    <property type="entry name" value="NikR_C"/>
    <property type="match status" value="1"/>
</dbReference>
<dbReference type="InterPro" id="IPR013321">
    <property type="entry name" value="Arc_rbn_hlx_hlx"/>
</dbReference>
<organism evidence="10 11">
    <name type="scientific">Candidatus Raymondbacteria bacterium RIFOXYD12_FULL_49_13</name>
    <dbReference type="NCBI Taxonomy" id="1817890"/>
    <lineage>
        <taxon>Bacteria</taxon>
        <taxon>Raymondiibacteriota</taxon>
    </lineage>
</organism>
<evidence type="ECO:0000256" key="6">
    <source>
        <dbReference type="ARBA" id="ARBA00023163"/>
    </source>
</evidence>
<keyword evidence="6 7" id="KW-0804">Transcription</keyword>
<dbReference type="PANTHER" id="PTHR34719:SF2">
    <property type="entry name" value="NICKEL-RESPONSIVE REGULATOR"/>
    <property type="match status" value="1"/>
</dbReference>
<evidence type="ECO:0000313" key="10">
    <source>
        <dbReference type="EMBL" id="OGK00884.1"/>
    </source>
</evidence>
<dbReference type="InterPro" id="IPR045865">
    <property type="entry name" value="ACT-like_dom_sf"/>
</dbReference>
<dbReference type="NCBIfam" id="NF001884">
    <property type="entry name" value="PRK00630.1"/>
    <property type="match status" value="1"/>
</dbReference>
<dbReference type="EMBL" id="MFYX01000139">
    <property type="protein sequence ID" value="OGK00884.1"/>
    <property type="molecule type" value="Genomic_DNA"/>
</dbReference>
<evidence type="ECO:0000259" key="9">
    <source>
        <dbReference type="Pfam" id="PF08753"/>
    </source>
</evidence>
<dbReference type="Proteomes" id="UP000179243">
    <property type="component" value="Unassembled WGS sequence"/>
</dbReference>
<keyword evidence="2 7" id="KW-0533">Nickel</keyword>
<comment type="similarity">
    <text evidence="1 7">Belongs to the transcriptional regulatory CopG/NikR family.</text>
</comment>
<reference evidence="10 11" key="1">
    <citation type="journal article" date="2016" name="Nat. Commun.">
        <title>Thousands of microbial genomes shed light on interconnected biogeochemical processes in an aquifer system.</title>
        <authorList>
            <person name="Anantharaman K."/>
            <person name="Brown C.T."/>
            <person name="Hug L.A."/>
            <person name="Sharon I."/>
            <person name="Castelle C.J."/>
            <person name="Probst A.J."/>
            <person name="Thomas B.C."/>
            <person name="Singh A."/>
            <person name="Wilkins M.J."/>
            <person name="Karaoz U."/>
            <person name="Brodie E.L."/>
            <person name="Williams K.H."/>
            <person name="Hubbard S.S."/>
            <person name="Banfield J.F."/>
        </authorList>
    </citation>
    <scope>NUCLEOTIDE SEQUENCE [LARGE SCALE GENOMIC DNA]</scope>
</reference>
<sequence length="138" mass="15900">MSSLYRFGISLEQDLIKDFDSHIRKQNYRNRSEAIRDLIREALVRKQWEGKDEVAGAITMSYDHHKRTLVNRLMEIQHDFQPSIISSQHVHLDHHNCLEIIAVKGRASEIQKLADALKANTGVKHVTLSMSTTGRILK</sequence>
<dbReference type="InterPro" id="IPR022988">
    <property type="entry name" value="Ni_resp_reg_NikR"/>
</dbReference>
<keyword evidence="5 7" id="KW-0238">DNA-binding</keyword>
<dbReference type="CDD" id="cd22231">
    <property type="entry name" value="RHH_NikR_HicB-like"/>
    <property type="match status" value="1"/>
</dbReference>
<evidence type="ECO:0000256" key="4">
    <source>
        <dbReference type="ARBA" id="ARBA00023015"/>
    </source>
</evidence>
<dbReference type="Gene3D" id="3.30.70.1150">
    <property type="entry name" value="ACT-like. Chain A, domain 2"/>
    <property type="match status" value="1"/>
</dbReference>
<dbReference type="Pfam" id="PF01402">
    <property type="entry name" value="RHH_1"/>
    <property type="match status" value="1"/>
</dbReference>
<dbReference type="SUPFAM" id="SSF55021">
    <property type="entry name" value="ACT-like"/>
    <property type="match status" value="1"/>
</dbReference>
<keyword evidence="4 7" id="KW-0805">Transcription regulation</keyword>
<evidence type="ECO:0000256" key="3">
    <source>
        <dbReference type="ARBA" id="ARBA00022723"/>
    </source>
</evidence>
<dbReference type="InterPro" id="IPR002145">
    <property type="entry name" value="CopG"/>
</dbReference>